<feature type="region of interest" description="Disordered" evidence="2">
    <location>
        <begin position="1142"/>
        <end position="1165"/>
    </location>
</feature>
<reference evidence="4" key="1">
    <citation type="submission" date="2020-03" db="EMBL/GenBank/DDBJ databases">
        <authorList>
            <person name="He L."/>
        </authorList>
    </citation>
    <scope>NUCLEOTIDE SEQUENCE</scope>
    <source>
        <strain evidence="4">CkLH20</strain>
    </source>
</reference>
<feature type="compositionally biased region" description="Low complexity" evidence="2">
    <location>
        <begin position="806"/>
        <end position="815"/>
    </location>
</feature>
<proteinExistence type="predicted"/>
<feature type="region of interest" description="Disordered" evidence="2">
    <location>
        <begin position="391"/>
        <end position="434"/>
    </location>
</feature>
<dbReference type="Gene3D" id="3.40.50.1110">
    <property type="entry name" value="SGNH hydrolase"/>
    <property type="match status" value="1"/>
</dbReference>
<feature type="compositionally biased region" description="Polar residues" evidence="2">
    <location>
        <begin position="1145"/>
        <end position="1165"/>
    </location>
</feature>
<feature type="compositionally biased region" description="Basic residues" evidence="2">
    <location>
        <begin position="777"/>
        <end position="787"/>
    </location>
</feature>
<accession>A0A9P6I5V9</accession>
<dbReference type="GO" id="GO:0031048">
    <property type="term" value="P:regulatory ncRNA-mediated heterochromatin formation"/>
    <property type="evidence" value="ECO:0007669"/>
    <property type="project" value="TreeGrafter"/>
</dbReference>
<protein>
    <recommendedName>
        <fullName evidence="3">SCA7 domain-containing protein</fullName>
    </recommendedName>
</protein>
<feature type="region of interest" description="Disordered" evidence="2">
    <location>
        <begin position="764"/>
        <end position="824"/>
    </location>
</feature>
<comment type="caution">
    <text evidence="4">The sequence shown here is derived from an EMBL/GenBank/DDBJ whole genome shotgun (WGS) entry which is preliminary data.</text>
</comment>
<evidence type="ECO:0000313" key="5">
    <source>
        <dbReference type="Proteomes" id="UP000781932"/>
    </source>
</evidence>
<feature type="compositionally biased region" description="Acidic residues" evidence="2">
    <location>
        <begin position="1041"/>
        <end position="1053"/>
    </location>
</feature>
<organism evidence="4 5">
    <name type="scientific">Colletotrichum karsti</name>
    <dbReference type="NCBI Taxonomy" id="1095194"/>
    <lineage>
        <taxon>Eukaryota</taxon>
        <taxon>Fungi</taxon>
        <taxon>Dikarya</taxon>
        <taxon>Ascomycota</taxon>
        <taxon>Pezizomycotina</taxon>
        <taxon>Sordariomycetes</taxon>
        <taxon>Hypocreomycetidae</taxon>
        <taxon>Glomerellales</taxon>
        <taxon>Glomerellaceae</taxon>
        <taxon>Colletotrichum</taxon>
        <taxon>Colletotrichum boninense species complex</taxon>
    </lineage>
</organism>
<feature type="region of interest" description="Disordered" evidence="2">
    <location>
        <begin position="870"/>
        <end position="980"/>
    </location>
</feature>
<dbReference type="PROSITE" id="PS51505">
    <property type="entry name" value="SCA7"/>
    <property type="match status" value="1"/>
</dbReference>
<dbReference type="InterPro" id="IPR037460">
    <property type="entry name" value="SEST-like"/>
</dbReference>
<evidence type="ECO:0000259" key="3">
    <source>
        <dbReference type="PROSITE" id="PS51505"/>
    </source>
</evidence>
<dbReference type="OrthoDB" id="21678at2759"/>
<feature type="region of interest" description="Disordered" evidence="2">
    <location>
        <begin position="1031"/>
        <end position="1053"/>
    </location>
</feature>
<sequence>MVLPQHKSQSTAGFVAFGDSYSAGIGTGIQGVEDECRHGAHAHPFLSCTGSTTGDILSGGEHSQIDSFNTSINADFAVLSVGGNDLGFFRVMNACIFRFYSFYSGTCEAALQEAAKQIEGSEFEHRLEMVIMQILDKVQWEKRPWFIITVTGYARFFNADTDECDNCTLGVWWQGPKLERKVRRRMNDMVLAVNGKLRMSIDAVNAKFAKPKVVFVDYDTRFEGHRFCEPNVTEPAYNRTETWFFLVGGKDNNPNTTDPTPAPNSTSSGSELAYGRVLPPLSPLVDPGTCLGPAERSGDWGLLALCYMAIARHNDPTLRFARDNILRENSMWYVPTYYGKTFHPCDKIQPECSQCIRVGKKCPGYRDQLSLMFRDESTKVIKKAHAQWGVAEGSENGASRSSVSTAPSPPPSSSPAYSRKSTPTSTGAASRNGKAIASPASSFALTSPSSSSRSAGSASPIALPVIKQEPVRDTSPISIRVGPTLEEQGLQFYVNRYLVGHPDEVKSAQDLAGEPWVWHPALQDVMTAVGLAGLYNLTGNVEMMATAREKYGSALRQTGKLIRPPHNPSIDVTMRAVVALAMFEVVKGTHHSTGTVHAHVMGGAALMRSWCPMPSVPFGGFRALLQLCYSMVSAGAPSSPGNDVDLAIVQFIPLHVAGSPMPPDFYDWVSYGSQLQIPIDRPSSDLAVLIARFVEISSFVQSHVISDGKPKTTHVMQQLLDLDTDLAAWEAGLKGAWEYRVVHATHLPQKAVFEDDEQTIKVASKKEAKDRTNGVIKLKKQPPKHNKPGNWREGSVIDDDKKSKSSDSASISVASPGPVVNPLDDSAREAFATGRPLEDSPDLQQCKHCKKSILKTAAKAHIAQCLRLKKEKAQRKKEAREARERAKEAAREQEARKADEDGDGKGDDDSDGDEDGLEKKATGSKTAKKAAGKKTDGEAGKGKKRKADGDADKGPKQKKKKEEPKPKAPKPKGPVDVERQCGVLLPNGQPCARSLTCKSHSMGAKRAVAGRSLPYDMLLAAYQKKNQAKQQKAALDANAPLEDEDEANAGPVDSDEETAAVMNALAHWNPQPVVPQPMLNPIRRQYQLARLHEQLQMATNGGRTNIFKVVGFGAQKLPDGHPGLVDTEDAPGEPDTVVNFGAARRSSSFSMQGQPQRRQSLTSRA</sequence>
<dbReference type="Gene3D" id="6.10.140.670">
    <property type="match status" value="1"/>
</dbReference>
<keyword evidence="1" id="KW-0539">Nucleus</keyword>
<dbReference type="PANTHER" id="PTHR47805">
    <property type="entry name" value="SAGA-ASSOCIATED FACTOR 73"/>
    <property type="match status" value="1"/>
</dbReference>
<evidence type="ECO:0000256" key="1">
    <source>
        <dbReference type="ARBA" id="ARBA00023242"/>
    </source>
</evidence>
<dbReference type="GO" id="GO:0016788">
    <property type="term" value="F:hydrolase activity, acting on ester bonds"/>
    <property type="evidence" value="ECO:0007669"/>
    <property type="project" value="InterPro"/>
</dbReference>
<dbReference type="InterPro" id="IPR037804">
    <property type="entry name" value="SGF73"/>
</dbReference>
<name>A0A9P6I5V9_9PEZI</name>
<feature type="compositionally biased region" description="Basic and acidic residues" evidence="2">
    <location>
        <begin position="876"/>
        <end position="907"/>
    </location>
</feature>
<feature type="compositionally biased region" description="Low complexity" evidence="2">
    <location>
        <begin position="414"/>
        <end position="423"/>
    </location>
</feature>
<dbReference type="GO" id="GO:1904802">
    <property type="term" value="P:RITS complex assembly"/>
    <property type="evidence" value="ECO:0007669"/>
    <property type="project" value="TreeGrafter"/>
</dbReference>
<feature type="compositionally biased region" description="Basic and acidic residues" evidence="2">
    <location>
        <begin position="933"/>
        <end position="966"/>
    </location>
</feature>
<dbReference type="GeneID" id="62162823"/>
<dbReference type="Pfam" id="PF08313">
    <property type="entry name" value="SCA7"/>
    <property type="match status" value="1"/>
</dbReference>
<dbReference type="CDD" id="cd00067">
    <property type="entry name" value="GAL4"/>
    <property type="match status" value="1"/>
</dbReference>
<evidence type="ECO:0000256" key="2">
    <source>
        <dbReference type="SAM" id="MobiDB-lite"/>
    </source>
</evidence>
<gene>
    <name evidence="4" type="ORF">CkaCkLH20_07032</name>
</gene>
<dbReference type="GO" id="GO:0000124">
    <property type="term" value="C:SAGA complex"/>
    <property type="evidence" value="ECO:0007669"/>
    <property type="project" value="InterPro"/>
</dbReference>
<dbReference type="InterPro" id="IPR001138">
    <property type="entry name" value="Zn2Cys6_DnaBD"/>
</dbReference>
<feature type="domain" description="SCA7" evidence="3">
    <location>
        <begin position="968"/>
        <end position="1034"/>
    </location>
</feature>
<dbReference type="RefSeq" id="XP_038745112.1">
    <property type="nucleotide sequence ID" value="XM_038889749.1"/>
</dbReference>
<dbReference type="SUPFAM" id="SSF52266">
    <property type="entry name" value="SGNH hydrolase"/>
    <property type="match status" value="1"/>
</dbReference>
<keyword evidence="5" id="KW-1185">Reference proteome</keyword>
<dbReference type="EMBL" id="JAATWM020000021">
    <property type="protein sequence ID" value="KAF9875651.1"/>
    <property type="molecule type" value="Genomic_DNA"/>
</dbReference>
<evidence type="ECO:0000313" key="4">
    <source>
        <dbReference type="EMBL" id="KAF9875651.1"/>
    </source>
</evidence>
<dbReference type="Proteomes" id="UP000781932">
    <property type="component" value="Unassembled WGS sequence"/>
</dbReference>
<dbReference type="PANTHER" id="PTHR47805:SF1">
    <property type="entry name" value="SAGA-ASSOCIATED FACTOR 73"/>
    <property type="match status" value="1"/>
</dbReference>
<dbReference type="GO" id="GO:0008270">
    <property type="term" value="F:zinc ion binding"/>
    <property type="evidence" value="ECO:0007669"/>
    <property type="project" value="InterPro"/>
</dbReference>
<dbReference type="CDD" id="cd01823">
    <property type="entry name" value="SEST_like"/>
    <property type="match status" value="1"/>
</dbReference>
<dbReference type="GO" id="GO:0000981">
    <property type="term" value="F:DNA-binding transcription factor activity, RNA polymerase II-specific"/>
    <property type="evidence" value="ECO:0007669"/>
    <property type="project" value="InterPro"/>
</dbReference>
<dbReference type="InterPro" id="IPR013243">
    <property type="entry name" value="SCA7_dom"/>
</dbReference>
<dbReference type="InterPro" id="IPR036514">
    <property type="entry name" value="SGNH_hydro_sf"/>
</dbReference>
<dbReference type="AlphaFoldDB" id="A0A9P6I5V9"/>
<reference evidence="4" key="2">
    <citation type="submission" date="2020-11" db="EMBL/GenBank/DDBJ databases">
        <title>Whole genome sequencing of Colletotrichum sp.</title>
        <authorList>
            <person name="Li H."/>
        </authorList>
    </citation>
    <scope>NUCLEOTIDE SEQUENCE</scope>
    <source>
        <strain evidence="4">CkLH20</strain>
    </source>
</reference>